<keyword evidence="4" id="KW-1185">Reference proteome</keyword>
<dbReference type="InterPro" id="IPR001054">
    <property type="entry name" value="A/G_cyclase"/>
</dbReference>
<evidence type="ECO:0000259" key="1">
    <source>
        <dbReference type="PROSITE" id="PS50125"/>
    </source>
</evidence>
<dbReference type="EMBL" id="CP000250">
    <property type="protein sequence ID" value="ABD08820.1"/>
    <property type="molecule type" value="Genomic_DNA"/>
</dbReference>
<evidence type="ECO:0000313" key="3">
    <source>
        <dbReference type="EMBL" id="ABD08820.1"/>
    </source>
</evidence>
<dbReference type="RefSeq" id="WP_011443004.1">
    <property type="nucleotide sequence ID" value="NC_007778.1"/>
</dbReference>
<dbReference type="GO" id="GO:0004016">
    <property type="term" value="F:adenylate cyclase activity"/>
    <property type="evidence" value="ECO:0007669"/>
    <property type="project" value="UniProtKB-ARBA"/>
</dbReference>
<dbReference type="SUPFAM" id="SSF55073">
    <property type="entry name" value="Nucleotide cyclase"/>
    <property type="match status" value="1"/>
</dbReference>
<dbReference type="InterPro" id="IPR000086">
    <property type="entry name" value="NUDIX_hydrolase_dom"/>
</dbReference>
<dbReference type="eggNOG" id="COG2114">
    <property type="taxonomic scope" value="Bacteria"/>
</dbReference>
<dbReference type="AlphaFoldDB" id="Q2ISJ0"/>
<dbReference type="Gene3D" id="3.30.70.1230">
    <property type="entry name" value="Nucleotide cyclase"/>
    <property type="match status" value="1"/>
</dbReference>
<sequence>MQWRTANILFADVKGYSALKDTQMKVFVEVVLSNIARRLQEIPIKYKNTWGDGIVIICDKIEDVCEAALHLKDLFQGFNWRRHDLPKLDIRISIHHGEYLEGSDPFTERPTFCGRSVVTAARIEPVTPPGKIWMTAQAASMLKQHMSGDDAPYFAIDHVGEIQLPKKYGVIEIATLRRTAEPPLCDQDLKEIREAERVRLELGGVVDRDSDIRELVSRDQIRSYAVVIGVVVHRGEVLLVKRNDRSEGLEWMFPSGKKWPNQDEVSVIEKEVMEEAGITCGVIAKIAHVEKHPTTGFKCSYFHMEPGDDVEIVNGDPLENDDVQWVPISDGLAKIGSAINPDVARFLAGFRVDSA</sequence>
<evidence type="ECO:0000259" key="2">
    <source>
        <dbReference type="PROSITE" id="PS51462"/>
    </source>
</evidence>
<dbReference type="InterPro" id="IPR029787">
    <property type="entry name" value="Nucleotide_cyclase"/>
</dbReference>
<dbReference type="eggNOG" id="COG0494">
    <property type="taxonomic scope" value="Bacteria"/>
</dbReference>
<dbReference type="KEGG" id="rpb:RPB_4128"/>
<dbReference type="OrthoDB" id="8480561at2"/>
<dbReference type="GO" id="GO:0035556">
    <property type="term" value="P:intracellular signal transduction"/>
    <property type="evidence" value="ECO:0007669"/>
    <property type="project" value="InterPro"/>
</dbReference>
<dbReference type="HOGENOM" id="CLU_780483_0_0_5"/>
<feature type="domain" description="Guanylate cyclase" evidence="1">
    <location>
        <begin position="7"/>
        <end position="124"/>
    </location>
</feature>
<feature type="domain" description="Nudix hydrolase" evidence="2">
    <location>
        <begin position="222"/>
        <end position="348"/>
    </location>
</feature>
<dbReference type="Gene3D" id="3.90.79.10">
    <property type="entry name" value="Nucleoside Triphosphate Pyrophosphohydrolase"/>
    <property type="match status" value="1"/>
</dbReference>
<dbReference type="STRING" id="316058.RPB_4128"/>
<name>Q2ISJ0_RHOP2</name>
<reference evidence="3 4" key="1">
    <citation type="submission" date="2006-01" db="EMBL/GenBank/DDBJ databases">
        <title>Complete sequence of Rhodopseudomonas palustris HaA2.</title>
        <authorList>
            <consortium name="US DOE Joint Genome Institute"/>
            <person name="Copeland A."/>
            <person name="Lucas S."/>
            <person name="Lapidus A."/>
            <person name="Barry K."/>
            <person name="Detter J.C."/>
            <person name="Glavina T."/>
            <person name="Hammon N."/>
            <person name="Israni S."/>
            <person name="Pitluck S."/>
            <person name="Chain P."/>
            <person name="Malfatti S."/>
            <person name="Shin M."/>
            <person name="Vergez L."/>
            <person name="Schmutz J."/>
            <person name="Larimer F."/>
            <person name="Land M."/>
            <person name="Hauser L."/>
            <person name="Pelletier D.A."/>
            <person name="Kyrpides N."/>
            <person name="Anderson I."/>
            <person name="Oda Y."/>
            <person name="Harwood C.S."/>
            <person name="Richardson P."/>
        </authorList>
    </citation>
    <scope>NUCLEOTIDE SEQUENCE [LARGE SCALE GENOMIC DNA]</scope>
    <source>
        <strain evidence="3 4">HaA2</strain>
    </source>
</reference>
<dbReference type="InterPro" id="IPR015797">
    <property type="entry name" value="NUDIX_hydrolase-like_dom_sf"/>
</dbReference>
<proteinExistence type="predicted"/>
<dbReference type="PROSITE" id="PS51462">
    <property type="entry name" value="NUDIX"/>
    <property type="match status" value="1"/>
</dbReference>
<dbReference type="Proteomes" id="UP000008809">
    <property type="component" value="Chromosome"/>
</dbReference>
<organism evidence="3 4">
    <name type="scientific">Rhodopseudomonas palustris (strain HaA2)</name>
    <dbReference type="NCBI Taxonomy" id="316058"/>
    <lineage>
        <taxon>Bacteria</taxon>
        <taxon>Pseudomonadati</taxon>
        <taxon>Pseudomonadota</taxon>
        <taxon>Alphaproteobacteria</taxon>
        <taxon>Hyphomicrobiales</taxon>
        <taxon>Nitrobacteraceae</taxon>
        <taxon>Rhodopseudomonas</taxon>
    </lineage>
</organism>
<gene>
    <name evidence="3" type="ordered locus">RPB_4128</name>
</gene>
<dbReference type="CDD" id="cd07302">
    <property type="entry name" value="CHD"/>
    <property type="match status" value="1"/>
</dbReference>
<evidence type="ECO:0000313" key="4">
    <source>
        <dbReference type="Proteomes" id="UP000008809"/>
    </source>
</evidence>
<dbReference type="GO" id="GO:0009190">
    <property type="term" value="P:cyclic nucleotide biosynthetic process"/>
    <property type="evidence" value="ECO:0007669"/>
    <property type="project" value="InterPro"/>
</dbReference>
<protein>
    <submittedName>
        <fullName evidence="3">Putative adenylate/guanylate cyclase</fullName>
    </submittedName>
</protein>
<dbReference type="PROSITE" id="PS50125">
    <property type="entry name" value="GUANYLATE_CYCLASE_2"/>
    <property type="match status" value="1"/>
</dbReference>
<dbReference type="Pfam" id="PF00211">
    <property type="entry name" value="Guanylate_cyc"/>
    <property type="match status" value="1"/>
</dbReference>
<dbReference type="Pfam" id="PF00293">
    <property type="entry name" value="NUDIX"/>
    <property type="match status" value="1"/>
</dbReference>
<accession>Q2ISJ0</accession>
<dbReference type="SUPFAM" id="SSF55811">
    <property type="entry name" value="Nudix"/>
    <property type="match status" value="1"/>
</dbReference>